<dbReference type="InterPro" id="IPR032710">
    <property type="entry name" value="NTF2-like_dom_sf"/>
</dbReference>
<evidence type="ECO:0000313" key="9">
    <source>
        <dbReference type="EMBL" id="WXA41919.1"/>
    </source>
</evidence>
<dbReference type="Pfam" id="PF04335">
    <property type="entry name" value="VirB8"/>
    <property type="match status" value="1"/>
</dbReference>
<feature type="region of interest" description="Disordered" evidence="5">
    <location>
        <begin position="1"/>
        <end position="21"/>
    </location>
</feature>
<evidence type="ECO:0000256" key="2">
    <source>
        <dbReference type="ARBA" id="ARBA00022692"/>
    </source>
</evidence>
<dbReference type="InterPro" id="IPR035658">
    <property type="entry name" value="TrbF"/>
</dbReference>
<feature type="transmembrane region" description="Helical" evidence="6">
    <location>
        <begin position="47"/>
        <end position="67"/>
    </location>
</feature>
<dbReference type="SUPFAM" id="SSF54427">
    <property type="entry name" value="NTF2-like"/>
    <property type="match status" value="1"/>
</dbReference>
<dbReference type="EMBL" id="CP146992">
    <property type="protein sequence ID" value="WXA41919.1"/>
    <property type="molecule type" value="Genomic_DNA"/>
</dbReference>
<keyword evidence="2 6" id="KW-0812">Transmembrane</keyword>
<evidence type="ECO:0000313" key="8">
    <source>
        <dbReference type="EMBL" id="CVK21536.1"/>
    </source>
</evidence>
<keyword evidence="11" id="KW-1185">Reference proteome</keyword>
<evidence type="ECO:0000256" key="5">
    <source>
        <dbReference type="SAM" id="MobiDB-lite"/>
    </source>
</evidence>
<evidence type="ECO:0000256" key="1">
    <source>
        <dbReference type="ARBA" id="ARBA00004167"/>
    </source>
</evidence>
<name>A0A1U7MA44_9FIRM</name>
<evidence type="ECO:0000256" key="4">
    <source>
        <dbReference type="ARBA" id="ARBA00023136"/>
    </source>
</evidence>
<evidence type="ECO:0000256" key="3">
    <source>
        <dbReference type="ARBA" id="ARBA00022989"/>
    </source>
</evidence>
<dbReference type="GO" id="GO:0016020">
    <property type="term" value="C:membrane"/>
    <property type="evidence" value="ECO:0007669"/>
    <property type="project" value="UniProtKB-SubCell"/>
</dbReference>
<dbReference type="Proteomes" id="UP000245702">
    <property type="component" value="Unassembled WGS sequence"/>
</dbReference>
<dbReference type="KEGG" id="ssph:SPSPH_047310"/>
<keyword evidence="3 6" id="KW-1133">Transmembrane helix</keyword>
<dbReference type="AlphaFoldDB" id="A0A1U7MA44"/>
<sequence>MGSTKEHLAPPNHDGYSPDKLPLNPFEQAESMYFGVMGTFRKAAFNWRLMAFGLFFLNLVVTGAFAYETTKIKVVPVFFEKDSSGRVELMDIEKNRTPTQRQIEHFLEEFVDKTRSITRDDVENRKKWEKVYTYLQDSAANRMDVYTTNDKTFDRWGKELCSVNIKVVAPVTENTYQVRWREQVFGIDGRLKDSYNMTALFTVDIIPGKTLSEVKGNPYGISIKDFSWRREQ</sequence>
<dbReference type="CDD" id="cd16425">
    <property type="entry name" value="TrbF"/>
    <property type="match status" value="1"/>
</dbReference>
<dbReference type="InterPro" id="IPR007430">
    <property type="entry name" value="VirB8"/>
</dbReference>
<evidence type="ECO:0000313" key="10">
    <source>
        <dbReference type="Proteomes" id="UP000186950"/>
    </source>
</evidence>
<keyword evidence="9" id="KW-0614">Plasmid</keyword>
<evidence type="ECO:0000256" key="6">
    <source>
        <dbReference type="SAM" id="Phobius"/>
    </source>
</evidence>
<proteinExistence type="predicted"/>
<evidence type="ECO:0000259" key="7">
    <source>
        <dbReference type="Pfam" id="PF04335"/>
    </source>
</evidence>
<comment type="subcellular location">
    <subcellularLocation>
        <location evidence="1">Membrane</location>
        <topology evidence="1">Single-pass membrane protein</topology>
    </subcellularLocation>
</comment>
<dbReference type="Gene3D" id="3.10.450.230">
    <property type="entry name" value="VirB8 protein"/>
    <property type="match status" value="1"/>
</dbReference>
<keyword evidence="4 6" id="KW-0472">Membrane</keyword>
<accession>A0A1U7MA44</accession>
<protein>
    <submittedName>
        <fullName evidence="8">VirB8 protein</fullName>
    </submittedName>
</protein>
<organism evidence="9 10">
    <name type="scientific">Sporomusa sphaeroides DSM 2875</name>
    <dbReference type="NCBI Taxonomy" id="1337886"/>
    <lineage>
        <taxon>Bacteria</taxon>
        <taxon>Bacillati</taxon>
        <taxon>Bacillota</taxon>
        <taxon>Negativicutes</taxon>
        <taxon>Selenomonadales</taxon>
        <taxon>Sporomusaceae</taxon>
        <taxon>Sporomusa</taxon>
    </lineage>
</organism>
<gene>
    <name evidence="9" type="ORF">SPSPH_047310</name>
    <name evidence="8" type="ORF">SSPH_04228</name>
</gene>
<dbReference type="EMBL" id="FCOW01000038">
    <property type="protein sequence ID" value="CVK21536.1"/>
    <property type="molecule type" value="Genomic_DNA"/>
</dbReference>
<reference evidence="8 11" key="1">
    <citation type="submission" date="2016-01" db="EMBL/GenBank/DDBJ databases">
        <authorList>
            <person name="Brown R."/>
        </authorList>
    </citation>
    <scope>NUCLEOTIDE SEQUENCE [LARGE SCALE GENOMIC DNA]</scope>
    <source>
        <strain evidence="8">Sporomusa sphaeroides DSM 2875</strain>
    </source>
</reference>
<geneLocation type="plasmid" evidence="9 10">
    <name>pSSP59</name>
</geneLocation>
<feature type="domain" description="Bacterial virulence protein VirB8" evidence="7">
    <location>
        <begin position="29"/>
        <end position="231"/>
    </location>
</feature>
<dbReference type="OrthoDB" id="9778195at2"/>
<dbReference type="Proteomes" id="UP000186950">
    <property type="component" value="Plasmid pSSP59"/>
</dbReference>
<evidence type="ECO:0000313" key="11">
    <source>
        <dbReference type="Proteomes" id="UP000245702"/>
    </source>
</evidence>
<dbReference type="RefSeq" id="WP_075758124.1">
    <property type="nucleotide sequence ID" value="NZ_CP146992.1"/>
</dbReference>
<reference evidence="9" key="2">
    <citation type="submission" date="2024-03" db="EMBL/GenBank/DDBJ databases">
        <title>Complete genome sequence of Sporomusa sphaeroides DSM 2875T isolated from mud of the Leine river and Sporomusa ovata DSM 2662T isolated from sugar beet leaf silage.</title>
        <authorList>
            <person name="Boeer T."/>
            <person name="Lueschen A."/>
            <person name="Daniel R."/>
            <person name="Poehlein A."/>
        </authorList>
    </citation>
    <scope>NUCLEOTIDE SEQUENCE</scope>
    <source>
        <strain evidence="9">DSM 2875</strain>
        <plasmid evidence="9">pSSP59</plasmid>
    </source>
</reference>